<sequence>MTSRGSVRVGRLYAVAAAVALAVGLLALPPAAAAPVPELRWGSCPPIHDALPAARCATVQVPLDHANPDGPTIDIMISRLAARDPARRRGVLIGNPGGPGSDAIGMFSRLPVPDDMRDEWDLVAVQPRGLLSATPLKCRPVSDSEQLAALTEGGALQRRRCAASTPAYLRTITTENTARDIEAVRRLLGEQKVSLYGISYGTLLMSTYATLFPRHTDRLVLDSGVNPALVWNGVPASQTQAFKRRMNEMMAWIAKHDNIYHLGRTPLAVYHQWSAEIVAESGVPPSLAAPPAQVGDVPPGLRTVTQQYLAGVNLTADTRARVENLIVTLTRPGVQANSLLLGITRIAAPDRNKWPFLAMRINGRSQPKAEPDPEVVAILTSLQDLQSVIMCNENQVPAQPFQLPASAFMNAVVGDVFDGPGLYYQSGMACTGAPAVTTPVALANKNLAVQPLQIQARDDAQTPYRESLALQRLMGSHLITVGGGDHAQLGRSHPPLDRAIVDYLRTGTTSVTSVPEPPITASLTTPPRTGIGRL</sequence>
<dbReference type="PANTHER" id="PTHR43248:SF29">
    <property type="entry name" value="TRIPEPTIDYL AMINOPEPTIDASE"/>
    <property type="match status" value="1"/>
</dbReference>
<feature type="signal peptide" evidence="5">
    <location>
        <begin position="1"/>
        <end position="33"/>
    </location>
</feature>
<dbReference type="InterPro" id="IPR051601">
    <property type="entry name" value="Serine_prot/Carboxylest_S33"/>
</dbReference>
<dbReference type="GO" id="GO:0016787">
    <property type="term" value="F:hydrolase activity"/>
    <property type="evidence" value="ECO:0007669"/>
    <property type="project" value="UniProtKB-KW"/>
</dbReference>
<dbReference type="Pfam" id="PF08386">
    <property type="entry name" value="Abhydrolase_4"/>
    <property type="match status" value="1"/>
</dbReference>
<name>A0A6L7GYK3_9ACTN</name>
<reference evidence="8 9" key="1">
    <citation type="submission" date="2019-11" db="EMBL/GenBank/DDBJ databases">
        <title>Gordonia sp. nov., a novel actinobacterium isolated from mangrove soil in Hainan.</title>
        <authorList>
            <person name="Huang X."/>
            <person name="Xie Y."/>
            <person name="Chu X."/>
            <person name="Xiao K."/>
        </authorList>
    </citation>
    <scope>NUCLEOTIDE SEQUENCE [LARGE SCALE GENOMIC DNA]</scope>
    <source>
        <strain evidence="8 9">HNM0687</strain>
    </source>
</reference>
<accession>A0A6L7GYK3</accession>
<dbReference type="InterPro" id="IPR029058">
    <property type="entry name" value="AB_hydrolase_fold"/>
</dbReference>
<dbReference type="Proteomes" id="UP000475545">
    <property type="component" value="Unassembled WGS sequence"/>
</dbReference>
<dbReference type="RefSeq" id="WP_160903982.1">
    <property type="nucleotide sequence ID" value="NZ_CP102850.1"/>
</dbReference>
<evidence type="ECO:0000259" key="7">
    <source>
        <dbReference type="Pfam" id="PF08386"/>
    </source>
</evidence>
<dbReference type="EMBL" id="WMBR01000006">
    <property type="protein sequence ID" value="MXP23805.1"/>
    <property type="molecule type" value="Genomic_DNA"/>
</dbReference>
<dbReference type="InterPro" id="IPR013595">
    <property type="entry name" value="Pept_S33_TAP-like_C"/>
</dbReference>
<proteinExistence type="inferred from homology"/>
<dbReference type="PANTHER" id="PTHR43248">
    <property type="entry name" value="2-SUCCINYL-6-HYDROXY-2,4-CYCLOHEXADIENE-1-CARBOXYLATE SYNTHASE"/>
    <property type="match status" value="1"/>
</dbReference>
<evidence type="ECO:0000256" key="3">
    <source>
        <dbReference type="ARBA" id="ARBA00022801"/>
    </source>
</evidence>
<keyword evidence="9" id="KW-1185">Reference proteome</keyword>
<dbReference type="Pfam" id="PF00561">
    <property type="entry name" value="Abhydrolase_1"/>
    <property type="match status" value="1"/>
</dbReference>
<organism evidence="8 9">
    <name type="scientific">Gordonia mangrovi</name>
    <dbReference type="NCBI Taxonomy" id="2665643"/>
    <lineage>
        <taxon>Bacteria</taxon>
        <taxon>Bacillati</taxon>
        <taxon>Actinomycetota</taxon>
        <taxon>Actinomycetes</taxon>
        <taxon>Mycobacteriales</taxon>
        <taxon>Gordoniaceae</taxon>
        <taxon>Gordonia</taxon>
    </lineage>
</organism>
<evidence type="ECO:0000256" key="5">
    <source>
        <dbReference type="SAM" id="SignalP"/>
    </source>
</evidence>
<feature type="region of interest" description="Disordered" evidence="4">
    <location>
        <begin position="511"/>
        <end position="534"/>
    </location>
</feature>
<evidence type="ECO:0000259" key="6">
    <source>
        <dbReference type="Pfam" id="PF00561"/>
    </source>
</evidence>
<evidence type="ECO:0000256" key="2">
    <source>
        <dbReference type="ARBA" id="ARBA00022729"/>
    </source>
</evidence>
<protein>
    <submittedName>
        <fullName evidence="8">Alpha/beta fold hydrolase</fullName>
    </submittedName>
</protein>
<dbReference type="AlphaFoldDB" id="A0A6L7GYK3"/>
<feature type="domain" description="Peptidase S33 tripeptidyl aminopeptidase-like C-terminal" evidence="7">
    <location>
        <begin position="425"/>
        <end position="510"/>
    </location>
</feature>
<feature type="domain" description="AB hydrolase-1" evidence="6">
    <location>
        <begin position="92"/>
        <end position="262"/>
    </location>
</feature>
<evidence type="ECO:0000313" key="8">
    <source>
        <dbReference type="EMBL" id="MXP23805.1"/>
    </source>
</evidence>
<evidence type="ECO:0000256" key="4">
    <source>
        <dbReference type="SAM" id="MobiDB-lite"/>
    </source>
</evidence>
<evidence type="ECO:0000256" key="1">
    <source>
        <dbReference type="ARBA" id="ARBA00010088"/>
    </source>
</evidence>
<dbReference type="SUPFAM" id="SSF53474">
    <property type="entry name" value="alpha/beta-Hydrolases"/>
    <property type="match status" value="2"/>
</dbReference>
<keyword evidence="3 8" id="KW-0378">Hydrolase</keyword>
<evidence type="ECO:0000313" key="9">
    <source>
        <dbReference type="Proteomes" id="UP000475545"/>
    </source>
</evidence>
<comment type="similarity">
    <text evidence="1">Belongs to the peptidase S33 family.</text>
</comment>
<dbReference type="Gene3D" id="3.40.50.1820">
    <property type="entry name" value="alpha/beta hydrolase"/>
    <property type="match status" value="1"/>
</dbReference>
<dbReference type="InterPro" id="IPR000073">
    <property type="entry name" value="AB_hydrolase_1"/>
</dbReference>
<comment type="caution">
    <text evidence="8">The sequence shown here is derived from an EMBL/GenBank/DDBJ whole genome shotgun (WGS) entry which is preliminary data.</text>
</comment>
<gene>
    <name evidence="8" type="ORF">GIY30_20930</name>
</gene>
<keyword evidence="2 5" id="KW-0732">Signal</keyword>
<feature type="chain" id="PRO_5026873457" evidence="5">
    <location>
        <begin position="34"/>
        <end position="534"/>
    </location>
</feature>